<accession>A0ABV0S6M6</accession>
<feature type="chain" id="PRO_5045846266" evidence="1">
    <location>
        <begin position="25"/>
        <end position="155"/>
    </location>
</feature>
<protein>
    <submittedName>
        <fullName evidence="2">Uncharacterized protein</fullName>
    </submittedName>
</protein>
<keyword evidence="1" id="KW-0732">Signal</keyword>
<sequence length="155" mass="17204">MMGLFTNRWLACLWNAVVVPRVEGAVISRVMTKRSASSLPSPSPSLRPSPSNCGLNAGQQAVVKAALSILVNKAVMLGCPLPRHGGWTTYIIVPLTHAKKRWRLRQTAGLPVFFDDETDLIRELQTMCSSRSEPDISQVLLEMKQQTHRRVSIIL</sequence>
<proteinExistence type="predicted"/>
<evidence type="ECO:0000313" key="3">
    <source>
        <dbReference type="Proteomes" id="UP001434883"/>
    </source>
</evidence>
<keyword evidence="3" id="KW-1185">Reference proteome</keyword>
<gene>
    <name evidence="2" type="ORF">XENOCAPTIV_002480</name>
</gene>
<organism evidence="2 3">
    <name type="scientific">Xenoophorus captivus</name>
    <dbReference type="NCBI Taxonomy" id="1517983"/>
    <lineage>
        <taxon>Eukaryota</taxon>
        <taxon>Metazoa</taxon>
        <taxon>Chordata</taxon>
        <taxon>Craniata</taxon>
        <taxon>Vertebrata</taxon>
        <taxon>Euteleostomi</taxon>
        <taxon>Actinopterygii</taxon>
        <taxon>Neopterygii</taxon>
        <taxon>Teleostei</taxon>
        <taxon>Neoteleostei</taxon>
        <taxon>Acanthomorphata</taxon>
        <taxon>Ovalentaria</taxon>
        <taxon>Atherinomorphae</taxon>
        <taxon>Cyprinodontiformes</taxon>
        <taxon>Goodeidae</taxon>
        <taxon>Xenoophorus</taxon>
    </lineage>
</organism>
<feature type="signal peptide" evidence="1">
    <location>
        <begin position="1"/>
        <end position="24"/>
    </location>
</feature>
<name>A0ABV0S6M6_9TELE</name>
<evidence type="ECO:0000313" key="2">
    <source>
        <dbReference type="EMBL" id="MEQ2215547.1"/>
    </source>
</evidence>
<dbReference type="EMBL" id="JAHRIN010068467">
    <property type="protein sequence ID" value="MEQ2215547.1"/>
    <property type="molecule type" value="Genomic_DNA"/>
</dbReference>
<comment type="caution">
    <text evidence="2">The sequence shown here is derived from an EMBL/GenBank/DDBJ whole genome shotgun (WGS) entry which is preliminary data.</text>
</comment>
<evidence type="ECO:0000256" key="1">
    <source>
        <dbReference type="SAM" id="SignalP"/>
    </source>
</evidence>
<reference evidence="2 3" key="1">
    <citation type="submission" date="2021-06" db="EMBL/GenBank/DDBJ databases">
        <authorList>
            <person name="Palmer J.M."/>
        </authorList>
    </citation>
    <scope>NUCLEOTIDE SEQUENCE [LARGE SCALE GENOMIC DNA]</scope>
    <source>
        <strain evidence="2 3">XC_2019</strain>
        <tissue evidence="2">Muscle</tissue>
    </source>
</reference>
<dbReference type="Proteomes" id="UP001434883">
    <property type="component" value="Unassembled WGS sequence"/>
</dbReference>